<dbReference type="Pfam" id="PF12770">
    <property type="entry name" value="CHAT"/>
    <property type="match status" value="1"/>
</dbReference>
<feature type="region of interest" description="Disordered" evidence="1">
    <location>
        <begin position="1064"/>
        <end position="1088"/>
    </location>
</feature>
<reference evidence="3 4" key="1">
    <citation type="submission" date="2017-12" db="EMBL/GenBank/DDBJ databases">
        <title>Population genomics insights into the ecological differentiation and adaptive evolution in streptomycetes.</title>
        <authorList>
            <person name="Li Y."/>
            <person name="Huang Y."/>
        </authorList>
    </citation>
    <scope>NUCLEOTIDE SEQUENCE [LARGE SCALE GENOMIC DNA]</scope>
    <source>
        <strain evidence="3 4">NBRC 100770</strain>
    </source>
</reference>
<dbReference type="InterPro" id="IPR024983">
    <property type="entry name" value="CHAT_dom"/>
</dbReference>
<comment type="caution">
    <text evidence="3">The sequence shown here is derived from an EMBL/GenBank/DDBJ whole genome shotgun (WGS) entry which is preliminary data.</text>
</comment>
<evidence type="ECO:0000259" key="2">
    <source>
        <dbReference type="Pfam" id="PF12770"/>
    </source>
</evidence>
<dbReference type="EMBL" id="PKLL01000025">
    <property type="protein sequence ID" value="RZE18648.1"/>
    <property type="molecule type" value="Genomic_DNA"/>
</dbReference>
<evidence type="ECO:0000313" key="3">
    <source>
        <dbReference type="EMBL" id="RZE18648.1"/>
    </source>
</evidence>
<protein>
    <submittedName>
        <fullName evidence="3">CHAT domain-containing protein</fullName>
    </submittedName>
</protein>
<evidence type="ECO:0000256" key="1">
    <source>
        <dbReference type="SAM" id="MobiDB-lite"/>
    </source>
</evidence>
<dbReference type="RefSeq" id="WP_129805768.1">
    <property type="nucleotide sequence ID" value="NZ_CP133227.1"/>
</dbReference>
<feature type="region of interest" description="Disordered" evidence="1">
    <location>
        <begin position="531"/>
        <end position="558"/>
    </location>
</feature>
<organism evidence="3 4">
    <name type="scientific">Streptomyces albidoflavus</name>
    <dbReference type="NCBI Taxonomy" id="1886"/>
    <lineage>
        <taxon>Bacteria</taxon>
        <taxon>Bacillati</taxon>
        <taxon>Actinomycetota</taxon>
        <taxon>Actinomycetes</taxon>
        <taxon>Kitasatosporales</taxon>
        <taxon>Streptomycetaceae</taxon>
        <taxon>Streptomyces</taxon>
        <taxon>Streptomyces albidoflavus group</taxon>
    </lineage>
</organism>
<gene>
    <name evidence="3" type="ORF">C0Q92_21340</name>
</gene>
<feature type="domain" description="CHAT" evidence="2">
    <location>
        <begin position="1092"/>
        <end position="1393"/>
    </location>
</feature>
<name>A0A8G1ZLY3_9ACTN</name>
<sequence>MNDALEIPSPAELYAAYEEVVAQARAGGAGQVPARWADAGRIAYLLYVTSQDPSAARLCQEAYMHLFPPPGTEAASPGGAEVDALPRHRVLAAFAGNQVHAEGEGDQAALAHSLALAHDGLDGLDPDDPADVELIPVAVFVLGHGGYRFLERYGPPGDAEDALLLLDEVRDALELLRGRPGFEGDEQQAELGDMLGHVALLRVERTGDRETAEEGLAHYRAARSLQPDHPRNRRLAYASALFPRVLAHFHGAPDALRRSRTEVTAALDEARGLPEEEGWQWPARVEAARTGAELVLGVGDRGLAGTVEEEITGLLDDPRAGEFSAATAELLGRLLHHRAQERADQAGLDRACGLLRHALRRWDLDRPAAHPCYLLAITQQSRYLRDPRPERLTDILLAARRMRADAASSGRWGEEVAELGPLADKLGGFARELLLGHGWSADHPDLVPFAGVDWQAELGDIVARTREGRLGMDFSDTLQDGPYPGSLPDIAQLTGDLGERVEEWERLPEGPERSRQAAVLMGTLSLTDPHHAHLSQEQRDRLAEAASAGPDGTAPDPGLRTQLEALLAMNALHSEQGAPGLDAILERMARARAAADPGTGKLLGVMEVLATARRAGASRTTDDLEEALRGWEELRPGHGLGEVLGELMDAQVTALVRLPLALRHRDLPAVDDCLGHLQETFDGLPPGHDAHAELASQLALARAQRDSLAASLGLPADDAHGTAPAPDVAEVREAVARLSRAERAAALASHASGRLAVLARDDGAGPLDEVEALFQEAYELVEEGSDDRLQHAFGLAAVHLLRAVRTGTPLPARRTAQRAALDLLGEVLAGAKGPEHRLHADAALSYGRTLRTWTATDDDLALSRRAGLSALRGHAWRALVQSGTAHTTLAARDTTDAALEVAGWCLADDAPEQAFKALDACRGLALHAAVTTWSVPARLRAAATAGPGAPDPALLGLVADWEAAVRPTPGHETPSVPSALRRRVLDALAAHGGSGDRLLEPPSPDDVAEALRRAGHDALVYLVAGGQGRGGHALVLTRKGELHTLRLPRLNEDAPPLRAHLDAQQHAARDLGPAPAAAPPPGPAPRRTLDDLAAWAWRTAVGPLLAELAPAGRPPRLVLVPMGALGVVPWHAAWTGKGRRRYALQEAEFSYAASARLYCESAARAPATGTGPALVVGDPTGDLPGAGEEAVAVHRAFHPDGRYLGRRTAPPPDGPGTPAEVLAWLRSTAGAGAPPGAGVLHLACHATVTPTERHSAGLELAGGRLTAEELTEAAEAAGARLGLVVLAACRSHVSGRGHNEAYSLATAFLVAGAHTVLGSLWQVPDDATSVLMYLTHRHLREGDPSVAALRRAQLVLVDPGRAGLGELPPALAARAARIDPDDLTGWAAFAHLGR</sequence>
<accession>A0A8G1ZLY3</accession>
<evidence type="ECO:0000313" key="4">
    <source>
        <dbReference type="Proteomes" id="UP000292693"/>
    </source>
</evidence>
<dbReference type="Proteomes" id="UP000292693">
    <property type="component" value="Unassembled WGS sequence"/>
</dbReference>
<proteinExistence type="predicted"/>
<feature type="compositionally biased region" description="Basic and acidic residues" evidence="1">
    <location>
        <begin position="531"/>
        <end position="543"/>
    </location>
</feature>